<dbReference type="PANTHER" id="PTHR42778">
    <property type="entry name" value="2-AMINOETHYLPHOSPHONATE--PYRUVATE TRANSAMINASE"/>
    <property type="match status" value="1"/>
</dbReference>
<proteinExistence type="predicted"/>
<evidence type="ECO:0000256" key="2">
    <source>
        <dbReference type="ARBA" id="ARBA00022576"/>
    </source>
</evidence>
<dbReference type="RefSeq" id="WP_326122001.1">
    <property type="nucleotide sequence ID" value="NZ_JARSFG010000005.1"/>
</dbReference>
<dbReference type="Gene3D" id="3.90.1150.10">
    <property type="entry name" value="Aspartate Aminotransferase, domain 1"/>
    <property type="match status" value="1"/>
</dbReference>
<keyword evidence="2" id="KW-0032">Aminotransferase</keyword>
<keyword evidence="6" id="KW-0012">Acyltransferase</keyword>
<evidence type="ECO:0000256" key="1">
    <source>
        <dbReference type="ARBA" id="ARBA00001933"/>
    </source>
</evidence>
<protein>
    <submittedName>
        <fullName evidence="6">GNAT family N-acyltransferase</fullName>
        <ecNumber evidence="6">2.3.1.-</ecNumber>
    </submittedName>
</protein>
<dbReference type="PROSITE" id="PS51186">
    <property type="entry name" value="GNAT"/>
    <property type="match status" value="1"/>
</dbReference>
<sequence length="510" mass="58079">MYWCKIATSEKEFAEIAVLNYATFVEEIPQHPTNEAHRLVDKFHTDNTYLVVYKEQQLIGMLALRDKRPFSLDSKIGPVERYLNVEDCVKLCEVRLLAIKKPFRNGRVFLRLAQALANYLFERRYTACVISGTTREEKLYKQMGFQQFAEAVGTSEAQFLPMVLTREGSAPLRQRLRRDAFTFYPGPVLQQESLVHTDLSHRSFAFQLLFQELHQRLLALADAKYVTTLVGTGTLANEAMLAQLKSDFSGSKGLIITNGEFGERLVKQAKQQQLTFDVQAFAWQEPFDLAHIEEMLKLQEYKWLLYVHGETSTGMCNGEQLALLAEQYGVALCADCISSFGACQFSLAPFYLATTVSGKAIGALSGLSFVFSNHQPQPSDAPLYMNLAHYAQLQIPFTLPAVLIHSALAALRHYPARFALLKKRMKMLQAWSCYQQYALKTNAYPMIVTFKLPHELSNLGEDLKLNGIYLHDESGYLQSRSFVQISIIQPNFEEAFTMLKTIYEYYQCID</sequence>
<accession>A0AAW9NKA1</accession>
<dbReference type="InterPro" id="IPR000182">
    <property type="entry name" value="GNAT_dom"/>
</dbReference>
<dbReference type="InterPro" id="IPR015424">
    <property type="entry name" value="PyrdxlP-dep_Trfase"/>
</dbReference>
<dbReference type="EC" id="2.3.1.-" evidence="6"/>
<keyword evidence="7" id="KW-1185">Reference proteome</keyword>
<evidence type="ECO:0000256" key="4">
    <source>
        <dbReference type="ARBA" id="ARBA00022898"/>
    </source>
</evidence>
<reference evidence="6 7" key="1">
    <citation type="submission" date="2023-03" db="EMBL/GenBank/DDBJ databases">
        <title>Bacillus Genome Sequencing.</title>
        <authorList>
            <person name="Dunlap C."/>
        </authorList>
    </citation>
    <scope>NUCLEOTIDE SEQUENCE [LARGE SCALE GENOMIC DNA]</scope>
    <source>
        <strain evidence="6 7">B-59205</strain>
    </source>
</reference>
<keyword evidence="4" id="KW-0663">Pyridoxal phosphate</keyword>
<keyword evidence="3 6" id="KW-0808">Transferase</keyword>
<name>A0AAW9NKA1_9BACL</name>
<dbReference type="InterPro" id="IPR015421">
    <property type="entry name" value="PyrdxlP-dep_Trfase_major"/>
</dbReference>
<dbReference type="GO" id="GO:0016747">
    <property type="term" value="F:acyltransferase activity, transferring groups other than amino-acyl groups"/>
    <property type="evidence" value="ECO:0007669"/>
    <property type="project" value="InterPro"/>
</dbReference>
<comment type="caution">
    <text evidence="6">The sequence shown here is derived from an EMBL/GenBank/DDBJ whole genome shotgun (WGS) entry which is preliminary data.</text>
</comment>
<feature type="domain" description="N-acetyltransferase" evidence="5">
    <location>
        <begin position="4"/>
        <end position="167"/>
    </location>
</feature>
<dbReference type="Pfam" id="PF21926">
    <property type="entry name" value="FeeM"/>
    <property type="match status" value="1"/>
</dbReference>
<dbReference type="GO" id="GO:0008483">
    <property type="term" value="F:transaminase activity"/>
    <property type="evidence" value="ECO:0007669"/>
    <property type="project" value="UniProtKB-KW"/>
</dbReference>
<dbReference type="PANTHER" id="PTHR42778:SF1">
    <property type="entry name" value="2-AMINOETHYLPHOSPHONATE--PYRUVATE TRANSAMINASE"/>
    <property type="match status" value="1"/>
</dbReference>
<dbReference type="Proteomes" id="UP001344888">
    <property type="component" value="Unassembled WGS sequence"/>
</dbReference>
<dbReference type="SUPFAM" id="SSF53383">
    <property type="entry name" value="PLP-dependent transferases"/>
    <property type="match status" value="1"/>
</dbReference>
<evidence type="ECO:0000313" key="7">
    <source>
        <dbReference type="Proteomes" id="UP001344888"/>
    </source>
</evidence>
<evidence type="ECO:0000256" key="3">
    <source>
        <dbReference type="ARBA" id="ARBA00022679"/>
    </source>
</evidence>
<dbReference type="InterPro" id="IPR054597">
    <property type="entry name" value="FeeM_cat"/>
</dbReference>
<gene>
    <name evidence="6" type="ORF">P9B03_03775</name>
</gene>
<dbReference type="SUPFAM" id="SSF55729">
    <property type="entry name" value="Acyl-CoA N-acyltransferases (Nat)"/>
    <property type="match status" value="1"/>
</dbReference>
<dbReference type="EMBL" id="JARSFG010000005">
    <property type="protein sequence ID" value="MEC1177592.1"/>
    <property type="molecule type" value="Genomic_DNA"/>
</dbReference>
<dbReference type="InterPro" id="IPR016181">
    <property type="entry name" value="Acyl_CoA_acyltransferase"/>
</dbReference>
<dbReference type="Gene3D" id="3.40.630.30">
    <property type="match status" value="1"/>
</dbReference>
<comment type="cofactor">
    <cofactor evidence="1">
        <name>pyridoxal 5'-phosphate</name>
        <dbReference type="ChEBI" id="CHEBI:597326"/>
    </cofactor>
</comment>
<dbReference type="AlphaFoldDB" id="A0AAW9NKA1"/>
<evidence type="ECO:0000313" key="6">
    <source>
        <dbReference type="EMBL" id="MEC1177592.1"/>
    </source>
</evidence>
<dbReference type="InterPro" id="IPR015422">
    <property type="entry name" value="PyrdxlP-dep_Trfase_small"/>
</dbReference>
<dbReference type="Gene3D" id="3.40.640.10">
    <property type="entry name" value="Type I PLP-dependent aspartate aminotransferase-like (Major domain)"/>
    <property type="match status" value="1"/>
</dbReference>
<evidence type="ECO:0000259" key="5">
    <source>
        <dbReference type="PROSITE" id="PS51186"/>
    </source>
</evidence>
<organism evidence="6 7">
    <name type="scientific">Metasolibacillus meyeri</name>
    <dbReference type="NCBI Taxonomy" id="1071052"/>
    <lineage>
        <taxon>Bacteria</taxon>
        <taxon>Bacillati</taxon>
        <taxon>Bacillota</taxon>
        <taxon>Bacilli</taxon>
        <taxon>Bacillales</taxon>
        <taxon>Caryophanaceae</taxon>
        <taxon>Metasolibacillus</taxon>
    </lineage>
</organism>